<accession>A0A2P2E5Q5</accession>
<comment type="catalytic activity">
    <reaction evidence="3">
        <text>L-glutaminyl-[protein] + H2O = L-glutamyl-[protein] + NH4(+)</text>
        <dbReference type="Rhea" id="RHEA:16441"/>
        <dbReference type="Rhea" id="RHEA-COMP:10207"/>
        <dbReference type="Rhea" id="RHEA-COMP:10208"/>
        <dbReference type="ChEBI" id="CHEBI:15377"/>
        <dbReference type="ChEBI" id="CHEBI:28938"/>
        <dbReference type="ChEBI" id="CHEBI:29973"/>
        <dbReference type="ChEBI" id="CHEBI:30011"/>
        <dbReference type="EC" id="3.5.1.44"/>
    </reaction>
</comment>
<dbReference type="InterPro" id="IPR005659">
    <property type="entry name" value="Chemorcpt_Glu_NH3ase_CheD"/>
</dbReference>
<dbReference type="EMBL" id="BFBR01000001">
    <property type="protein sequence ID" value="GBF56395.1"/>
    <property type="molecule type" value="Genomic_DNA"/>
</dbReference>
<dbReference type="OrthoDB" id="9807202at2"/>
<proteinExistence type="inferred from homology"/>
<keyword evidence="5" id="KW-1185">Reference proteome</keyword>
<dbReference type="SUPFAM" id="SSF64438">
    <property type="entry name" value="CNF1/YfiH-like putative cysteine hydrolases"/>
    <property type="match status" value="1"/>
</dbReference>
<protein>
    <recommendedName>
        <fullName evidence="3">Probable chemoreceptor glutamine deamidase CheD</fullName>
        <ecNumber evidence="3">3.5.1.44</ecNumber>
    </recommendedName>
</protein>
<name>A0A2P2E5Q5_9PROT</name>
<keyword evidence="1 3" id="KW-0145">Chemotaxis</keyword>
<dbReference type="GO" id="GO:0006935">
    <property type="term" value="P:chemotaxis"/>
    <property type="evidence" value="ECO:0007669"/>
    <property type="project" value="UniProtKB-UniRule"/>
</dbReference>
<dbReference type="InterPro" id="IPR011324">
    <property type="entry name" value="Cytotoxic_necrot_fac-like_cat"/>
</dbReference>
<dbReference type="HAMAP" id="MF_01440">
    <property type="entry name" value="CheD"/>
    <property type="match status" value="1"/>
</dbReference>
<evidence type="ECO:0000313" key="5">
    <source>
        <dbReference type="Proteomes" id="UP000245086"/>
    </source>
</evidence>
<dbReference type="Proteomes" id="UP000245086">
    <property type="component" value="Unassembled WGS sequence"/>
</dbReference>
<dbReference type="PANTHER" id="PTHR35147">
    <property type="entry name" value="CHEMORECEPTOR GLUTAMINE DEAMIDASE CHED-RELATED"/>
    <property type="match status" value="1"/>
</dbReference>
<reference evidence="4 5" key="1">
    <citation type="journal article" date="2018" name="Genome Announc.">
        <title>Draft Genome Sequence of "Candidatus Phycosocius bacilliformis," an Alphaproteobacterial Ectosymbiont of the Hydrocarbon-Producing Green Alga Botryococcus braunii.</title>
        <authorList>
            <person name="Tanabe Y."/>
            <person name="Yamaguchi H."/>
            <person name="Watanabe M.M."/>
        </authorList>
    </citation>
    <scope>NUCLEOTIDE SEQUENCE [LARGE SCALE GENOMIC DNA]</scope>
    <source>
        <strain evidence="4 5">BOTRYCO-2</strain>
    </source>
</reference>
<dbReference type="Gene3D" id="3.30.1330.200">
    <property type="match status" value="1"/>
</dbReference>
<comment type="caution">
    <text evidence="4">The sequence shown here is derived from an EMBL/GenBank/DDBJ whole genome shotgun (WGS) entry which is preliminary data.</text>
</comment>
<dbReference type="AlphaFoldDB" id="A0A2P2E5Q5"/>
<gene>
    <name evidence="3 4" type="primary">cheD</name>
    <name evidence="4" type="ORF">PbB2_00050</name>
</gene>
<dbReference type="Pfam" id="PF03975">
    <property type="entry name" value="CheD"/>
    <property type="match status" value="1"/>
</dbReference>
<keyword evidence="2 3" id="KW-0378">Hydrolase</keyword>
<dbReference type="GO" id="GO:0050568">
    <property type="term" value="F:protein-glutamine glutaminase activity"/>
    <property type="evidence" value="ECO:0007669"/>
    <property type="project" value="UniProtKB-UniRule"/>
</dbReference>
<dbReference type="RefSeq" id="WP_108983288.1">
    <property type="nucleotide sequence ID" value="NZ_BFBR01000001.1"/>
</dbReference>
<dbReference type="PANTHER" id="PTHR35147:SF2">
    <property type="entry name" value="CHEMORECEPTOR GLUTAMINE DEAMIDASE CHED-RELATED"/>
    <property type="match status" value="1"/>
</dbReference>
<evidence type="ECO:0000256" key="2">
    <source>
        <dbReference type="ARBA" id="ARBA00022801"/>
    </source>
</evidence>
<dbReference type="InterPro" id="IPR038592">
    <property type="entry name" value="CheD-like_sf"/>
</dbReference>
<keyword evidence="4" id="KW-0675">Receptor</keyword>
<sequence>MNPNSETARFAKRIHVNQGEHEASGDPGVCLTAILGSCVAICLHDRAAKVGGMNHFLLPESPDAIHDAHGRYGAYLAELLINDLMRLGAVKSRLEAKVFGGGKMFQGLRDVGATNAAFAQRFLEAEGIPILGGSTEGTNARRVEFWPATGRAFQKFVSQIDPMPAPPPVRETSVGDVELF</sequence>
<dbReference type="CDD" id="cd16352">
    <property type="entry name" value="CheD"/>
    <property type="match status" value="1"/>
</dbReference>
<comment type="function">
    <text evidence="3">Probably deamidates glutamine residues to glutamate on methyl-accepting chemotaxis receptors (MCPs), playing an important role in chemotaxis.</text>
</comment>
<evidence type="ECO:0000256" key="3">
    <source>
        <dbReference type="HAMAP-Rule" id="MF_01440"/>
    </source>
</evidence>
<evidence type="ECO:0000313" key="4">
    <source>
        <dbReference type="EMBL" id="GBF56395.1"/>
    </source>
</evidence>
<comment type="similarity">
    <text evidence="3">Belongs to the CheD family.</text>
</comment>
<organism evidence="4 5">
    <name type="scientific">Candidatus Phycosocius bacilliformis</name>
    <dbReference type="NCBI Taxonomy" id="1445552"/>
    <lineage>
        <taxon>Bacteria</taxon>
        <taxon>Pseudomonadati</taxon>
        <taxon>Pseudomonadota</taxon>
        <taxon>Alphaproteobacteria</taxon>
        <taxon>Caulobacterales</taxon>
        <taxon>Caulobacterales incertae sedis</taxon>
        <taxon>Candidatus Phycosocius</taxon>
    </lineage>
</organism>
<dbReference type="EC" id="3.5.1.44" evidence="3"/>
<evidence type="ECO:0000256" key="1">
    <source>
        <dbReference type="ARBA" id="ARBA00022500"/>
    </source>
</evidence>